<dbReference type="Proteomes" id="UP000234639">
    <property type="component" value="Unassembled WGS sequence"/>
</dbReference>
<evidence type="ECO:0000313" key="1">
    <source>
        <dbReference type="EMBL" id="PKZ30147.1"/>
    </source>
</evidence>
<gene>
    <name evidence="1" type="ORF">CYJ41_01520</name>
</gene>
<dbReference type="RefSeq" id="WP_101636615.1">
    <property type="nucleotide sequence ID" value="NZ_PKHU01000001.1"/>
</dbReference>
<accession>A0A2I1NCN7</accession>
<proteinExistence type="predicted"/>
<name>A0A2I1NCN7_9BACT</name>
<dbReference type="AlphaFoldDB" id="A0A2I1NCN7"/>
<organism evidence="1 2">
    <name type="scientific">Campylobacter ureolyticus</name>
    <dbReference type="NCBI Taxonomy" id="827"/>
    <lineage>
        <taxon>Bacteria</taxon>
        <taxon>Pseudomonadati</taxon>
        <taxon>Campylobacterota</taxon>
        <taxon>Epsilonproteobacteria</taxon>
        <taxon>Campylobacterales</taxon>
        <taxon>Campylobacteraceae</taxon>
        <taxon>Campylobacter</taxon>
    </lineage>
</organism>
<comment type="caution">
    <text evidence="1">The sequence shown here is derived from an EMBL/GenBank/DDBJ whole genome shotgun (WGS) entry which is preliminary data.</text>
</comment>
<evidence type="ECO:0000313" key="2">
    <source>
        <dbReference type="Proteomes" id="UP000234639"/>
    </source>
</evidence>
<protein>
    <submittedName>
        <fullName evidence="1">Uncharacterized protein</fullName>
    </submittedName>
</protein>
<sequence>MLVNKIANAYRSARGKEKVAYSNFRRGVEVPQALEQTNSQVFENIKNVYDDIGIDTPLPKANITPYNEAFAKNQAQNSEFIKGDGFRMQREPQYQAHTPKEQPNNGEMASEIKQIPFKPNLLPNQNLKAPITTDDIFKEVINLHRSGFKFGKDINENINLVLNKIKNDRLNTTSAKNAQVPNNRLLPPPKEPMHNPNWYDEFVKNKPANVDMDYLKTYYDVDGFLNDRANVLAKDIRYNNRQIELSKIVDNQGYGGWEYKRTRQITEPNYNADFQITKADVNAIKNGTATNQTIQKLADDLEASKYLGYGYDNFSKNVDSYLTSLEQRGIKPELVSSLRQKLVNEPELFTAQRIKETEEFIKNNPNLVLKNPNMKGGFITPNLAKDMASSGIGAGIGANLDEENRFRGAMLGGLGGLAGRHMFSQMPKLAMANNNIKNEMIKRSEVLKKDLMYGRGGLNKQKIKEISDNLPKKFNSLDEFEKSIGTKGDFTIDTPIEKINTNTKKIWKHMAGENTYLQDRVSFSGAFMDTVKPHKNEKKVFT</sequence>
<dbReference type="EMBL" id="PKHU01000001">
    <property type="protein sequence ID" value="PKZ30147.1"/>
    <property type="molecule type" value="Genomic_DNA"/>
</dbReference>
<reference evidence="1 2" key="1">
    <citation type="submission" date="2017-12" db="EMBL/GenBank/DDBJ databases">
        <title>Phylogenetic diversity of female urinary microbiome.</title>
        <authorList>
            <person name="Thomas-White K."/>
            <person name="Wolfe A.J."/>
        </authorList>
    </citation>
    <scope>NUCLEOTIDE SEQUENCE [LARGE SCALE GENOMIC DNA]</scope>
    <source>
        <strain evidence="1 2">UMB0112</strain>
    </source>
</reference>